<dbReference type="Pfam" id="PF00499">
    <property type="entry name" value="Oxidored_q3"/>
    <property type="match status" value="1"/>
</dbReference>
<keyword evidence="2" id="KW-1278">Translocase</keyword>
<sequence length="165" mass="17833">MVFGMFLSLLVLVCVAFLMKSEHPLTLMASIILVSLFMGVIVSMEKSAMFGAFLILVYVGGVMIAFCYSSSLTPNPDFYGESSKNSMVIGGVVTTFFFFFLFFMSLGLSDFSWSLSSSFQFNNHLGFNDSWGLLVLEVSVVLVVIMVGVVSITGISSGALVLFGA</sequence>
<evidence type="ECO:0000313" key="4">
    <source>
        <dbReference type="EMBL" id="ADV42022.1"/>
    </source>
</evidence>
<reference evidence="4" key="1">
    <citation type="submission" date="2010-12" db="EMBL/GenBank/DDBJ databases">
        <title>The complete mitochondrial genome of the grand jackknife clam, Solen grandis (Bivalvia: Solenidae).</title>
        <authorList>
            <person name="Yuan Y."/>
            <person name="Li Q."/>
        </authorList>
    </citation>
    <scope>NUCLEOTIDE SEQUENCE</scope>
</reference>
<keyword evidence="2" id="KW-0813">Transport</keyword>
<evidence type="ECO:0000256" key="1">
    <source>
        <dbReference type="ARBA" id="ARBA00021095"/>
    </source>
</evidence>
<accession>G9BY49</accession>
<comment type="function">
    <text evidence="2">Core subunit of the mitochondrial membrane respiratory chain NADH dehydrogenase (Complex I) which catalyzes electron transfer from NADH through the respiratory chain, using ubiquinone as an electron acceptor. Essential for the catalytic activity and assembly of complex I.</text>
</comment>
<comment type="catalytic activity">
    <reaction evidence="2">
        <text>a ubiquinone + NADH + 5 H(+)(in) = a ubiquinol + NAD(+) + 4 H(+)(out)</text>
        <dbReference type="Rhea" id="RHEA:29091"/>
        <dbReference type="Rhea" id="RHEA-COMP:9565"/>
        <dbReference type="Rhea" id="RHEA-COMP:9566"/>
        <dbReference type="ChEBI" id="CHEBI:15378"/>
        <dbReference type="ChEBI" id="CHEBI:16389"/>
        <dbReference type="ChEBI" id="CHEBI:17976"/>
        <dbReference type="ChEBI" id="CHEBI:57540"/>
        <dbReference type="ChEBI" id="CHEBI:57945"/>
        <dbReference type="EC" id="7.1.1.2"/>
    </reaction>
</comment>
<geneLocation type="mitochondrion" evidence="4"/>
<dbReference type="GeneID" id="11538442"/>
<protein>
    <recommendedName>
        <fullName evidence="1 2">NADH-ubiquinone oxidoreductase chain 6</fullName>
        <ecNumber evidence="2">7.1.1.2</ecNumber>
    </recommendedName>
</protein>
<feature type="chain" id="PRO_5003520213" description="NADH-ubiquinone oxidoreductase chain 6" evidence="3">
    <location>
        <begin position="17"/>
        <end position="165"/>
    </location>
</feature>
<dbReference type="InterPro" id="IPR001457">
    <property type="entry name" value="NADH_UbQ/plastoQ_OxRdtase_su6"/>
</dbReference>
<comment type="subcellular location">
    <subcellularLocation>
        <location evidence="2">Mitochondrion membrane</location>
        <topology evidence="2">Multi-pass membrane protein</topology>
    </subcellularLocation>
</comment>
<keyword evidence="2" id="KW-0472">Membrane</keyword>
<proteinExistence type="inferred from homology"/>
<dbReference type="Gene3D" id="1.20.120.1200">
    <property type="entry name" value="NADH-ubiquinone/plastoquinone oxidoreductase chain 6, subunit NuoJ"/>
    <property type="match status" value="1"/>
</dbReference>
<evidence type="ECO:0000256" key="3">
    <source>
        <dbReference type="SAM" id="SignalP"/>
    </source>
</evidence>
<keyword evidence="2" id="KW-0812">Transmembrane</keyword>
<dbReference type="InterPro" id="IPR042106">
    <property type="entry name" value="Nuo/plastoQ_OxRdtase_6_NuoJ"/>
</dbReference>
<dbReference type="AlphaFoldDB" id="G9BY49"/>
<gene>
    <name evidence="4" type="primary">ND6</name>
</gene>
<keyword evidence="2" id="KW-0830">Ubiquinone</keyword>
<dbReference type="EC" id="7.1.1.2" evidence="2"/>
<name>G9BY49_9BIVA</name>
<keyword evidence="2" id="KW-1133">Transmembrane helix</keyword>
<keyword evidence="2 4" id="KW-0496">Mitochondrion</keyword>
<feature type="transmembrane region" description="Helical" evidence="2">
    <location>
        <begin position="26"/>
        <end position="43"/>
    </location>
</feature>
<keyword evidence="2" id="KW-0679">Respiratory chain</keyword>
<dbReference type="EMBL" id="HQ703012">
    <property type="protein sequence ID" value="ADV42022.1"/>
    <property type="molecule type" value="Genomic_DNA"/>
</dbReference>
<keyword evidence="3" id="KW-0732">Signal</keyword>
<evidence type="ECO:0000256" key="2">
    <source>
        <dbReference type="RuleBase" id="RU004430"/>
    </source>
</evidence>
<feature type="transmembrane region" description="Helical" evidence="2">
    <location>
        <begin position="88"/>
        <end position="109"/>
    </location>
</feature>
<dbReference type="RefSeq" id="YP_005087638.1">
    <property type="nucleotide sequence ID" value="NC_016665.1"/>
</dbReference>
<feature type="signal peptide" evidence="3">
    <location>
        <begin position="1"/>
        <end position="16"/>
    </location>
</feature>
<feature type="transmembrane region" description="Helical" evidence="2">
    <location>
        <begin position="50"/>
        <end position="68"/>
    </location>
</feature>
<comment type="similarity">
    <text evidence="2">Belongs to the complex I subunit 6 family.</text>
</comment>
<dbReference type="CTD" id="4541"/>
<feature type="transmembrane region" description="Helical" evidence="2">
    <location>
        <begin position="130"/>
        <end position="163"/>
    </location>
</feature>
<keyword evidence="2" id="KW-0520">NAD</keyword>
<dbReference type="GO" id="GO:0008137">
    <property type="term" value="F:NADH dehydrogenase (ubiquinone) activity"/>
    <property type="evidence" value="ECO:0007669"/>
    <property type="project" value="UniProtKB-UniRule"/>
</dbReference>
<dbReference type="GO" id="GO:0031966">
    <property type="term" value="C:mitochondrial membrane"/>
    <property type="evidence" value="ECO:0007669"/>
    <property type="project" value="UniProtKB-SubCell"/>
</dbReference>
<organism evidence="4">
    <name type="scientific">Solen grandis</name>
    <name type="common">grand razor shell</name>
    <dbReference type="NCBI Taxonomy" id="165599"/>
    <lineage>
        <taxon>Eukaryota</taxon>
        <taxon>Metazoa</taxon>
        <taxon>Spiralia</taxon>
        <taxon>Lophotrochozoa</taxon>
        <taxon>Mollusca</taxon>
        <taxon>Bivalvia</taxon>
        <taxon>Autobranchia</taxon>
        <taxon>Heteroconchia</taxon>
        <taxon>Euheterodonta</taxon>
        <taxon>Imparidentia</taxon>
        <taxon>Adapedonta</taxon>
        <taxon>Solenoidea</taxon>
        <taxon>Solenidae</taxon>
        <taxon>Solen</taxon>
    </lineage>
</organism>
<keyword evidence="2" id="KW-0249">Electron transport</keyword>